<feature type="region of interest" description="Disordered" evidence="1">
    <location>
        <begin position="268"/>
        <end position="324"/>
    </location>
</feature>
<dbReference type="AlphaFoldDB" id="A0AAV9U6M6"/>
<gene>
    <name evidence="2" type="ORF">TWF730_003780</name>
</gene>
<name>A0AAV9U6M6_9PEZI</name>
<proteinExistence type="predicted"/>
<comment type="caution">
    <text evidence="2">The sequence shown here is derived from an EMBL/GenBank/DDBJ whole genome shotgun (WGS) entry which is preliminary data.</text>
</comment>
<feature type="compositionally biased region" description="Acidic residues" evidence="1">
    <location>
        <begin position="304"/>
        <end position="313"/>
    </location>
</feature>
<dbReference type="Proteomes" id="UP001373714">
    <property type="component" value="Unassembled WGS sequence"/>
</dbReference>
<keyword evidence="3" id="KW-1185">Reference proteome</keyword>
<accession>A0AAV9U6M6</accession>
<reference evidence="2 3" key="1">
    <citation type="submission" date="2019-10" db="EMBL/GenBank/DDBJ databases">
        <authorList>
            <person name="Palmer J.M."/>
        </authorList>
    </citation>
    <scope>NUCLEOTIDE SEQUENCE [LARGE SCALE GENOMIC DNA]</scope>
    <source>
        <strain evidence="2 3">TWF730</strain>
    </source>
</reference>
<feature type="compositionally biased region" description="Acidic residues" evidence="1">
    <location>
        <begin position="275"/>
        <end position="286"/>
    </location>
</feature>
<protein>
    <submittedName>
        <fullName evidence="2">Uncharacterized protein</fullName>
    </submittedName>
</protein>
<feature type="region of interest" description="Disordered" evidence="1">
    <location>
        <begin position="87"/>
        <end position="115"/>
    </location>
</feature>
<evidence type="ECO:0000313" key="3">
    <source>
        <dbReference type="Proteomes" id="UP001373714"/>
    </source>
</evidence>
<dbReference type="EMBL" id="JAVHNS010000015">
    <property type="protein sequence ID" value="KAK6334566.1"/>
    <property type="molecule type" value="Genomic_DNA"/>
</dbReference>
<evidence type="ECO:0000256" key="1">
    <source>
        <dbReference type="SAM" id="MobiDB-lite"/>
    </source>
</evidence>
<evidence type="ECO:0000313" key="2">
    <source>
        <dbReference type="EMBL" id="KAK6334566.1"/>
    </source>
</evidence>
<sequence>MDPQSVESGLVVDKIVKLAETVGITNGVIVIVISASFDGLEKADCLKLATKCHKALAQIKSKGCFLAVSTAIRTYLRETRGFSTHTINDMLAPGSPKTSAGKANPKVRGTESPSSRQITLSNNFRILETSLKVSRNLLLLPYRFHVVVEFTTNLKSFLGLKPPPTVEEIFQATNKVMADRLTKSLATIDAQPFWTHRDVQWAFKTFHDSPCAVLDQETMDSLRHYRQLVPFTVPGRPGIQIFLNKNVLETFGLTGDECVRRCLVLSPDTASSSDAEPDSGDSDTETEAPAGRQRTASSPMEDIPMADDDDDGLTDPPDSPLSNTTERICDLRLCDCPLTIRDDVMAIDADKHLSASGLRRLLSGQPCEYHIKQLYSKLFDPSSLPQVQYYKMRLHTGLPPFNIELSGALRLMDLDPSQFAVSVVHDEGYLFIRGFYQWALDNPTILRIADAELAFYDNTGRIEHLQHGVLQQIIYRDPRLFVIHSILRSASPHTLCVGTGVNQITSAQQGDTSEADPGSVFVVLGGNTTVETTLAFSDGTPQKIIQRAVGDLLFIVKKATVSHKVYGDKSFVAFDSSTSLLPDHDVAESVRKSCADAHQNTSPFRPQNDGEAVPAGIAKLDTECKISLCQIGASPWEEPSNLELVSYLLSGSSGPKTERLLKSFCEDITKDYLPRWTNEMTPATVL</sequence>
<organism evidence="2 3">
    <name type="scientific">Orbilia blumenaviensis</name>
    <dbReference type="NCBI Taxonomy" id="1796055"/>
    <lineage>
        <taxon>Eukaryota</taxon>
        <taxon>Fungi</taxon>
        <taxon>Dikarya</taxon>
        <taxon>Ascomycota</taxon>
        <taxon>Pezizomycotina</taxon>
        <taxon>Orbiliomycetes</taxon>
        <taxon>Orbiliales</taxon>
        <taxon>Orbiliaceae</taxon>
        <taxon>Orbilia</taxon>
    </lineage>
</organism>